<dbReference type="Pfam" id="PF24539">
    <property type="entry name" value="DUF7600"/>
    <property type="match status" value="1"/>
</dbReference>
<dbReference type="Proteomes" id="UP000738349">
    <property type="component" value="Unassembled WGS sequence"/>
</dbReference>
<organism evidence="2 3">
    <name type="scientific">Dactylonectria macrodidyma</name>
    <dbReference type="NCBI Taxonomy" id="307937"/>
    <lineage>
        <taxon>Eukaryota</taxon>
        <taxon>Fungi</taxon>
        <taxon>Dikarya</taxon>
        <taxon>Ascomycota</taxon>
        <taxon>Pezizomycotina</taxon>
        <taxon>Sordariomycetes</taxon>
        <taxon>Hypocreomycetidae</taxon>
        <taxon>Hypocreales</taxon>
        <taxon>Nectriaceae</taxon>
        <taxon>Dactylonectria</taxon>
    </lineage>
</organism>
<protein>
    <recommendedName>
        <fullName evidence="1">DUF7600 domain-containing protein</fullName>
    </recommendedName>
</protein>
<dbReference type="OrthoDB" id="5273847at2759"/>
<gene>
    <name evidence="2" type="ORF">EDB81DRAFT_764952</name>
</gene>
<dbReference type="AlphaFoldDB" id="A0A9P9DV78"/>
<dbReference type="EMBL" id="JAGMUV010000020">
    <property type="protein sequence ID" value="KAH7125856.1"/>
    <property type="molecule type" value="Genomic_DNA"/>
</dbReference>
<comment type="caution">
    <text evidence="2">The sequence shown here is derived from an EMBL/GenBank/DDBJ whole genome shotgun (WGS) entry which is preliminary data.</text>
</comment>
<dbReference type="InterPro" id="IPR056021">
    <property type="entry name" value="DUF7600"/>
</dbReference>
<evidence type="ECO:0000259" key="1">
    <source>
        <dbReference type="Pfam" id="PF24539"/>
    </source>
</evidence>
<name>A0A9P9DV78_9HYPO</name>
<keyword evidence="3" id="KW-1185">Reference proteome</keyword>
<evidence type="ECO:0000313" key="3">
    <source>
        <dbReference type="Proteomes" id="UP000738349"/>
    </source>
</evidence>
<accession>A0A9P9DV78</accession>
<feature type="domain" description="DUF7600" evidence="1">
    <location>
        <begin position="194"/>
        <end position="229"/>
    </location>
</feature>
<proteinExistence type="predicted"/>
<reference evidence="2" key="1">
    <citation type="journal article" date="2021" name="Nat. Commun.">
        <title>Genetic determinants of endophytism in the Arabidopsis root mycobiome.</title>
        <authorList>
            <person name="Mesny F."/>
            <person name="Miyauchi S."/>
            <person name="Thiergart T."/>
            <person name="Pickel B."/>
            <person name="Atanasova L."/>
            <person name="Karlsson M."/>
            <person name="Huettel B."/>
            <person name="Barry K.W."/>
            <person name="Haridas S."/>
            <person name="Chen C."/>
            <person name="Bauer D."/>
            <person name="Andreopoulos W."/>
            <person name="Pangilinan J."/>
            <person name="LaButti K."/>
            <person name="Riley R."/>
            <person name="Lipzen A."/>
            <person name="Clum A."/>
            <person name="Drula E."/>
            <person name="Henrissat B."/>
            <person name="Kohler A."/>
            <person name="Grigoriev I.V."/>
            <person name="Martin F.M."/>
            <person name="Hacquard S."/>
        </authorList>
    </citation>
    <scope>NUCLEOTIDE SEQUENCE</scope>
    <source>
        <strain evidence="2">MPI-CAGE-AT-0147</strain>
    </source>
</reference>
<sequence length="406" mass="45974">MRIPKNFISDPFDVPSLEKAIKHSARLQDDIFRSRLSADRLSLEGDKFSNLSPEILQLTSILLPTNDIRSLRLASPAFALVPLPEKFWASRFQQGSDMANRRRVWGLTKRLQTTLYQLENVACNGFALETWYKPSAAGELHEQEEKVLWCTAARGIQGLRHFDYGCRVLRARALRFSQPLELDYIWYNVSLGREPRDFPRWRLTEAEGISAIKAEFDALKLISLSRNSVPLERMLYNGIAGDLPPTRFNAPISTLFFGGSNGQYLPSLVEIVVWVFDKAYIAGIEFVCTDVSQNRHLGHIGPFDDYPGQRTFSDSEDHRISMSIDGSTGEELNCIEAQMKGPVVVGLKMRTSFVREARTPQHPFAIKKDWITVHPTGSKVVGLFCTHMSVVWNLGLISTNPDINRE</sequence>
<evidence type="ECO:0000313" key="2">
    <source>
        <dbReference type="EMBL" id="KAH7125856.1"/>
    </source>
</evidence>